<evidence type="ECO:0000313" key="1">
    <source>
        <dbReference type="EMBL" id="KAI9402848.1"/>
    </source>
</evidence>
<accession>A0ACC0TNP2</accession>
<dbReference type="EMBL" id="CM009290">
    <property type="protein sequence ID" value="KAI9402848.1"/>
    <property type="molecule type" value="Genomic_DNA"/>
</dbReference>
<comment type="caution">
    <text evidence="1">The sequence shown here is derived from an EMBL/GenBank/DDBJ whole genome shotgun (WGS) entry which is preliminary data.</text>
</comment>
<gene>
    <name evidence="1" type="ORF">POPTR_001G337533v4</name>
</gene>
<name>A0ACC0TNP2_POPTR</name>
<proteinExistence type="predicted"/>
<keyword evidence="2" id="KW-1185">Reference proteome</keyword>
<sequence length="205" mass="22686">MIADGSSLPSLKRKRLPAVDSLDTEAAAAKVKLAIKAKFRRDLCVFEMFCPPPTQVSKGGEILKTRKIQEAKESAHKSRIRKVVIRVRFPDKDTLEVAFPSSEKIQSLLNLLKKVVARPELPFYILKKLSEILYSGGFSPGAIVYFSYDLQRGDDAAAIYSGPFLREEVMALKGLNVISESAACSVSNRISNSNSLPFSSRAYAW</sequence>
<reference evidence="1 2" key="1">
    <citation type="journal article" date="2006" name="Science">
        <title>The genome of black cottonwood, Populus trichocarpa (Torr. &amp; Gray).</title>
        <authorList>
            <person name="Tuskan G.A."/>
            <person name="Difazio S."/>
            <person name="Jansson S."/>
            <person name="Bohlmann J."/>
            <person name="Grigoriev I."/>
            <person name="Hellsten U."/>
            <person name="Putnam N."/>
            <person name="Ralph S."/>
            <person name="Rombauts S."/>
            <person name="Salamov A."/>
            <person name="Schein J."/>
            <person name="Sterck L."/>
            <person name="Aerts A."/>
            <person name="Bhalerao R.R."/>
            <person name="Bhalerao R.P."/>
            <person name="Blaudez D."/>
            <person name="Boerjan W."/>
            <person name="Brun A."/>
            <person name="Brunner A."/>
            <person name="Busov V."/>
            <person name="Campbell M."/>
            <person name="Carlson J."/>
            <person name="Chalot M."/>
            <person name="Chapman J."/>
            <person name="Chen G.L."/>
            <person name="Cooper D."/>
            <person name="Coutinho P.M."/>
            <person name="Couturier J."/>
            <person name="Covert S."/>
            <person name="Cronk Q."/>
            <person name="Cunningham R."/>
            <person name="Davis J."/>
            <person name="Degroeve S."/>
            <person name="Dejardin A."/>
            <person name="Depamphilis C."/>
            <person name="Detter J."/>
            <person name="Dirks B."/>
            <person name="Dubchak I."/>
            <person name="Duplessis S."/>
            <person name="Ehlting J."/>
            <person name="Ellis B."/>
            <person name="Gendler K."/>
            <person name="Goodstein D."/>
            <person name="Gribskov M."/>
            <person name="Grimwood J."/>
            <person name="Groover A."/>
            <person name="Gunter L."/>
            <person name="Hamberger B."/>
            <person name="Heinze B."/>
            <person name="Helariutta Y."/>
            <person name="Henrissat B."/>
            <person name="Holligan D."/>
            <person name="Holt R."/>
            <person name="Huang W."/>
            <person name="Islam-Faridi N."/>
            <person name="Jones S."/>
            <person name="Jones-Rhoades M."/>
            <person name="Jorgensen R."/>
            <person name="Joshi C."/>
            <person name="Kangasjarvi J."/>
            <person name="Karlsson J."/>
            <person name="Kelleher C."/>
            <person name="Kirkpatrick R."/>
            <person name="Kirst M."/>
            <person name="Kohler A."/>
            <person name="Kalluri U."/>
            <person name="Larimer F."/>
            <person name="Leebens-Mack J."/>
            <person name="Leple J.C."/>
            <person name="Locascio P."/>
            <person name="Lou Y."/>
            <person name="Lucas S."/>
            <person name="Martin F."/>
            <person name="Montanini B."/>
            <person name="Napoli C."/>
            <person name="Nelson D.R."/>
            <person name="Nelson C."/>
            <person name="Nieminen K."/>
            <person name="Nilsson O."/>
            <person name="Pereda V."/>
            <person name="Peter G."/>
            <person name="Philippe R."/>
            <person name="Pilate G."/>
            <person name="Poliakov A."/>
            <person name="Razumovskaya J."/>
            <person name="Richardson P."/>
            <person name="Rinaldi C."/>
            <person name="Ritland K."/>
            <person name="Rouze P."/>
            <person name="Ryaboy D."/>
            <person name="Schmutz J."/>
            <person name="Schrader J."/>
            <person name="Segerman B."/>
            <person name="Shin H."/>
            <person name="Siddiqui A."/>
            <person name="Sterky F."/>
            <person name="Terry A."/>
            <person name="Tsai C.J."/>
            <person name="Uberbacher E."/>
            <person name="Unneberg P."/>
            <person name="Vahala J."/>
            <person name="Wall K."/>
            <person name="Wessler S."/>
            <person name="Yang G."/>
            <person name="Yin T."/>
            <person name="Douglas C."/>
            <person name="Marra M."/>
            <person name="Sandberg G."/>
            <person name="Van de Peer Y."/>
            <person name="Rokhsar D."/>
        </authorList>
    </citation>
    <scope>NUCLEOTIDE SEQUENCE [LARGE SCALE GENOMIC DNA]</scope>
    <source>
        <strain evidence="2">cv. Nisqually</strain>
    </source>
</reference>
<evidence type="ECO:0000313" key="2">
    <source>
        <dbReference type="Proteomes" id="UP000006729"/>
    </source>
</evidence>
<organism evidence="1 2">
    <name type="scientific">Populus trichocarpa</name>
    <name type="common">Western balsam poplar</name>
    <name type="synonym">Populus balsamifera subsp. trichocarpa</name>
    <dbReference type="NCBI Taxonomy" id="3694"/>
    <lineage>
        <taxon>Eukaryota</taxon>
        <taxon>Viridiplantae</taxon>
        <taxon>Streptophyta</taxon>
        <taxon>Embryophyta</taxon>
        <taxon>Tracheophyta</taxon>
        <taxon>Spermatophyta</taxon>
        <taxon>Magnoliopsida</taxon>
        <taxon>eudicotyledons</taxon>
        <taxon>Gunneridae</taxon>
        <taxon>Pentapetalae</taxon>
        <taxon>rosids</taxon>
        <taxon>fabids</taxon>
        <taxon>Malpighiales</taxon>
        <taxon>Salicaceae</taxon>
        <taxon>Saliceae</taxon>
        <taxon>Populus</taxon>
    </lineage>
</organism>
<protein>
    <submittedName>
        <fullName evidence="1">Uncharacterized protein</fullName>
    </submittedName>
</protein>
<dbReference type="Proteomes" id="UP000006729">
    <property type="component" value="Chromosome 1"/>
</dbReference>